<dbReference type="GO" id="GO:0004739">
    <property type="term" value="F:pyruvate dehydrogenase (acetyl-transferring) activity"/>
    <property type="evidence" value="ECO:0007669"/>
    <property type="project" value="TreeGrafter"/>
</dbReference>
<dbReference type="InterPro" id="IPR001017">
    <property type="entry name" value="DH_E1"/>
</dbReference>
<comment type="caution">
    <text evidence="5">The sequence shown here is derived from an EMBL/GenBank/DDBJ whole genome shotgun (WGS) entry which is preliminary data.</text>
</comment>
<evidence type="ECO:0000256" key="1">
    <source>
        <dbReference type="ARBA" id="ARBA00001964"/>
    </source>
</evidence>
<dbReference type="GO" id="GO:0000287">
    <property type="term" value="F:magnesium ion binding"/>
    <property type="evidence" value="ECO:0007669"/>
    <property type="project" value="UniProtKB-ARBA"/>
</dbReference>
<dbReference type="SUPFAM" id="SSF52518">
    <property type="entry name" value="Thiamin diphosphate-binding fold (THDP-binding)"/>
    <property type="match status" value="1"/>
</dbReference>
<gene>
    <name evidence="5" type="ORF">HLB23_01405</name>
</gene>
<sequence length="330" mass="35128">MSDLDIRDDIGVEALLSIYTKATRIKLCDEKFRALVLAGQVSAQYYSPRGQEIISSAIGTLLRTDDYVVTTYRGLHDQLAKGVPLRELWAEFMGKATGTCKGKGGPMHITHPASGLMVTTGIVGGGLPIGAGLALATQMQGTDQVTVVNFGDGATNIGAFHEACNLAGLWKLPVVFCCHNNLYAEHTAYADGTNVARIADRAASYGFPGVRVDGNDPVAMYGAAREAIARARAGEGPTLLEAMTFRFYGHQMSDQNEYMQPGELAAARAADPVPRMRDWLIAEGIATAAELDAVEAEQKAAIADAVEFADASPLPDLSEALTDVYEEALI</sequence>
<dbReference type="InterPro" id="IPR050642">
    <property type="entry name" value="PDH_E1_Alpha_Subunit"/>
</dbReference>
<dbReference type="PANTHER" id="PTHR11516">
    <property type="entry name" value="PYRUVATE DEHYDROGENASE E1 COMPONENT, ALPHA SUBUNIT BACTERIAL AND ORGANELLAR"/>
    <property type="match status" value="1"/>
</dbReference>
<evidence type="ECO:0000313" key="5">
    <source>
        <dbReference type="EMBL" id="NNH68549.1"/>
    </source>
</evidence>
<accession>A0A849C0M8</accession>
<evidence type="ECO:0000313" key="6">
    <source>
        <dbReference type="Proteomes" id="UP000586827"/>
    </source>
</evidence>
<organism evidence="5 6">
    <name type="scientific">Nocardia uniformis</name>
    <dbReference type="NCBI Taxonomy" id="53432"/>
    <lineage>
        <taxon>Bacteria</taxon>
        <taxon>Bacillati</taxon>
        <taxon>Actinomycetota</taxon>
        <taxon>Actinomycetes</taxon>
        <taxon>Mycobacteriales</taxon>
        <taxon>Nocardiaceae</taxon>
        <taxon>Nocardia</taxon>
    </lineage>
</organism>
<proteinExistence type="predicted"/>
<feature type="domain" description="Dehydrogenase E1 component" evidence="4">
    <location>
        <begin position="46"/>
        <end position="316"/>
    </location>
</feature>
<dbReference type="AlphaFoldDB" id="A0A849C0M8"/>
<dbReference type="Pfam" id="PF00676">
    <property type="entry name" value="E1_dh"/>
    <property type="match status" value="1"/>
</dbReference>
<comment type="cofactor">
    <cofactor evidence="1">
        <name>thiamine diphosphate</name>
        <dbReference type="ChEBI" id="CHEBI:58937"/>
    </cofactor>
</comment>
<evidence type="ECO:0000259" key="4">
    <source>
        <dbReference type="Pfam" id="PF00676"/>
    </source>
</evidence>
<dbReference type="GO" id="GO:0006086">
    <property type="term" value="P:pyruvate decarboxylation to acetyl-CoA"/>
    <property type="evidence" value="ECO:0007669"/>
    <property type="project" value="TreeGrafter"/>
</dbReference>
<dbReference type="EMBL" id="JABELX010000001">
    <property type="protein sequence ID" value="NNH68549.1"/>
    <property type="molecule type" value="Genomic_DNA"/>
</dbReference>
<reference evidence="5 6" key="1">
    <citation type="submission" date="2020-05" db="EMBL/GenBank/DDBJ databases">
        <title>MicrobeNet Type strains.</title>
        <authorList>
            <person name="Nicholson A.C."/>
        </authorList>
    </citation>
    <scope>NUCLEOTIDE SEQUENCE [LARGE SCALE GENOMIC DNA]</scope>
    <source>
        <strain evidence="5 6">JCM 3224</strain>
    </source>
</reference>
<keyword evidence="2" id="KW-0560">Oxidoreductase</keyword>
<evidence type="ECO:0000256" key="2">
    <source>
        <dbReference type="ARBA" id="ARBA00023002"/>
    </source>
</evidence>
<name>A0A849C0M8_9NOCA</name>
<dbReference type="PANTHER" id="PTHR11516:SF60">
    <property type="entry name" value="PYRUVATE DEHYDROGENASE E1 COMPONENT SUBUNIT ALPHA"/>
    <property type="match status" value="1"/>
</dbReference>
<evidence type="ECO:0000256" key="3">
    <source>
        <dbReference type="ARBA" id="ARBA00023052"/>
    </source>
</evidence>
<keyword evidence="6" id="KW-1185">Reference proteome</keyword>
<dbReference type="Gene3D" id="3.40.50.970">
    <property type="match status" value="1"/>
</dbReference>
<dbReference type="InterPro" id="IPR029061">
    <property type="entry name" value="THDP-binding"/>
</dbReference>
<dbReference type="RefSeq" id="WP_067520361.1">
    <property type="nucleotide sequence ID" value="NZ_JABELX010000001.1"/>
</dbReference>
<dbReference type="Proteomes" id="UP000586827">
    <property type="component" value="Unassembled WGS sequence"/>
</dbReference>
<keyword evidence="3" id="KW-0786">Thiamine pyrophosphate</keyword>
<dbReference type="CDD" id="cd02000">
    <property type="entry name" value="TPP_E1_PDC_ADC_BCADC"/>
    <property type="match status" value="1"/>
</dbReference>
<protein>
    <submittedName>
        <fullName evidence="5">Thiamine pyrophosphate-dependent dehydrogenase E1 component subunit alpha</fullName>
    </submittedName>
</protein>